<keyword evidence="4" id="KW-0285">Flavoprotein</keyword>
<dbReference type="PANTHER" id="PTHR42802">
    <property type="entry name" value="MONOOXYGENASE"/>
    <property type="match status" value="1"/>
</dbReference>
<evidence type="ECO:0000256" key="5">
    <source>
        <dbReference type="ARBA" id="ARBA00022827"/>
    </source>
</evidence>
<evidence type="ECO:0000256" key="2">
    <source>
        <dbReference type="ARBA" id="ARBA00004924"/>
    </source>
</evidence>
<evidence type="ECO:0000256" key="1">
    <source>
        <dbReference type="ARBA" id="ARBA00001974"/>
    </source>
</evidence>
<protein>
    <submittedName>
        <fullName evidence="8">SidA/IucD/PvdA family monooxygenase</fullName>
    </submittedName>
</protein>
<gene>
    <name evidence="8" type="ORF">LNQ49_01060</name>
</gene>
<evidence type="ECO:0000256" key="4">
    <source>
        <dbReference type="ARBA" id="ARBA00022630"/>
    </source>
</evidence>
<dbReference type="GO" id="GO:0004497">
    <property type="term" value="F:monooxygenase activity"/>
    <property type="evidence" value="ECO:0007669"/>
    <property type="project" value="UniProtKB-KW"/>
</dbReference>
<proteinExistence type="inferred from homology"/>
<reference evidence="8" key="1">
    <citation type="submission" date="2021-11" db="EMBL/GenBank/DDBJ databases">
        <title>Description of novel Flavobacterium species.</title>
        <authorList>
            <person name="Saticioglu I.B."/>
            <person name="Ay H."/>
            <person name="Altun S."/>
            <person name="Duman M."/>
        </authorList>
    </citation>
    <scope>NUCLEOTIDE SEQUENCE</scope>
    <source>
        <strain evidence="8">F-65</strain>
    </source>
</reference>
<dbReference type="RefSeq" id="WP_229986946.1">
    <property type="nucleotide sequence ID" value="NZ_JAJJMO010000001.1"/>
</dbReference>
<keyword evidence="9" id="KW-1185">Reference proteome</keyword>
<evidence type="ECO:0000256" key="7">
    <source>
        <dbReference type="ARBA" id="ARBA00023002"/>
    </source>
</evidence>
<comment type="similarity">
    <text evidence="3">Belongs to the lysine N(6)-hydroxylase/L-ornithine N(5)-oxygenase family.</text>
</comment>
<dbReference type="SUPFAM" id="SSF51905">
    <property type="entry name" value="FAD/NAD(P)-binding domain"/>
    <property type="match status" value="1"/>
</dbReference>
<dbReference type="InterPro" id="IPR025700">
    <property type="entry name" value="Lys/Orn_oxygenase"/>
</dbReference>
<dbReference type="PANTHER" id="PTHR42802:SF1">
    <property type="entry name" value="L-ORNITHINE N(5)-MONOOXYGENASE"/>
    <property type="match status" value="1"/>
</dbReference>
<keyword evidence="6" id="KW-0521">NADP</keyword>
<evidence type="ECO:0000256" key="6">
    <source>
        <dbReference type="ARBA" id="ARBA00022857"/>
    </source>
</evidence>
<comment type="caution">
    <text evidence="8">The sequence shown here is derived from an EMBL/GenBank/DDBJ whole genome shotgun (WGS) entry which is preliminary data.</text>
</comment>
<evidence type="ECO:0000313" key="8">
    <source>
        <dbReference type="EMBL" id="MCC9070195.1"/>
    </source>
</evidence>
<dbReference type="Proteomes" id="UP001430919">
    <property type="component" value="Unassembled WGS sequence"/>
</dbReference>
<name>A0ABS8MN71_9FLAO</name>
<evidence type="ECO:0000256" key="3">
    <source>
        <dbReference type="ARBA" id="ARBA00007588"/>
    </source>
</evidence>
<comment type="pathway">
    <text evidence="2">Siderophore biosynthesis.</text>
</comment>
<keyword evidence="8" id="KW-0503">Monooxygenase</keyword>
<dbReference type="EMBL" id="JAJJMO010000001">
    <property type="protein sequence ID" value="MCC9070195.1"/>
    <property type="molecule type" value="Genomic_DNA"/>
</dbReference>
<comment type="cofactor">
    <cofactor evidence="1">
        <name>FAD</name>
        <dbReference type="ChEBI" id="CHEBI:57692"/>
    </cofactor>
</comment>
<evidence type="ECO:0000313" key="9">
    <source>
        <dbReference type="Proteomes" id="UP001430919"/>
    </source>
</evidence>
<accession>A0ABS8MN71</accession>
<dbReference type="Gene3D" id="3.50.50.60">
    <property type="entry name" value="FAD/NAD(P)-binding domain"/>
    <property type="match status" value="1"/>
</dbReference>
<keyword evidence="7" id="KW-0560">Oxidoreductase</keyword>
<dbReference type="Pfam" id="PF13434">
    <property type="entry name" value="Lys_Orn_oxgnase"/>
    <property type="match status" value="1"/>
</dbReference>
<keyword evidence="5" id="KW-0274">FAD</keyword>
<organism evidence="8 9">
    <name type="scientific">Flavobacterium pisciphilum</name>
    <dbReference type="NCBI Taxonomy" id="2893755"/>
    <lineage>
        <taxon>Bacteria</taxon>
        <taxon>Pseudomonadati</taxon>
        <taxon>Bacteroidota</taxon>
        <taxon>Flavobacteriia</taxon>
        <taxon>Flavobacteriales</taxon>
        <taxon>Flavobacteriaceae</taxon>
        <taxon>Flavobacterium</taxon>
    </lineage>
</organism>
<dbReference type="InterPro" id="IPR036188">
    <property type="entry name" value="FAD/NAD-bd_sf"/>
</dbReference>
<sequence>MSTEKIYSVIGIGIGPFNLGLAALMEPVEELSSLFFDQSESFDWHPGLMLSNATLQVPFLGDLVTMADPTSKYSFLNFIKESGRLYKFYIRESFFIFRKEYNEYCKWVVAKLHNCKFSHKVVALDYVDGLYEVTVTNTKTSITTTYYAKKLVLGTGTSPHVPDFIDKDALPNVVHASKYLDYKSKINKSTSVSIIGSGQSAAEVFRDLLPETENGLQLKWFTRSSHFFPLDNKSKLTLELTSPEYVDHFHSLSDVKRKQLLARQHGLYKGIDQELINEIFDRLYEMSLENTPLNVELRSNLRLTDIAGADNGSYDMNFMHTELEKPYQDQSDFVILATGYTYKEPAILEGIQNRIDRLENGLFNVHRNYTIDKNGKDIFVQNAELHTHGLSTPDLGMGAYRNSWIINQLANREVYKVEKRIAFQEFGVEKSAEKYLQEVALNTVDERLDNEVLIQTN</sequence>